<evidence type="ECO:0000313" key="2">
    <source>
        <dbReference type="EMBL" id="ESN94110.1"/>
    </source>
</evidence>
<dbReference type="PROSITE" id="PS50033">
    <property type="entry name" value="UBX"/>
    <property type="match status" value="1"/>
</dbReference>
<dbReference type="EnsemblMetazoa" id="HelroT180278">
    <property type="protein sequence ID" value="HelroP180278"/>
    <property type="gene ID" value="HelroG180278"/>
</dbReference>
<dbReference type="InParanoid" id="T1FFN9"/>
<dbReference type="EMBL" id="AMQM01007142">
    <property type="status" value="NOT_ANNOTATED_CDS"/>
    <property type="molecule type" value="Genomic_DNA"/>
</dbReference>
<dbReference type="FunCoup" id="T1FFN9">
    <property type="interactions" value="728"/>
</dbReference>
<dbReference type="Proteomes" id="UP000015101">
    <property type="component" value="Unassembled WGS sequence"/>
</dbReference>
<dbReference type="InterPro" id="IPR001012">
    <property type="entry name" value="UBX_dom"/>
</dbReference>
<dbReference type="GeneID" id="20207638"/>
<feature type="domain" description="UBX" evidence="1">
    <location>
        <begin position="257"/>
        <end position="333"/>
    </location>
</feature>
<dbReference type="EMBL" id="KB097572">
    <property type="protein sequence ID" value="ESN94110.1"/>
    <property type="molecule type" value="Genomic_DNA"/>
</dbReference>
<dbReference type="EMBL" id="AMQM01007143">
    <property type="status" value="NOT_ANNOTATED_CDS"/>
    <property type="molecule type" value="Genomic_DNA"/>
</dbReference>
<dbReference type="HOGENOM" id="CLU_025227_1_0_1"/>
<evidence type="ECO:0000313" key="4">
    <source>
        <dbReference type="Proteomes" id="UP000015101"/>
    </source>
</evidence>
<evidence type="ECO:0000313" key="3">
    <source>
        <dbReference type="EnsemblMetazoa" id="HelroP180278"/>
    </source>
</evidence>
<dbReference type="eggNOG" id="KOG2699">
    <property type="taxonomic scope" value="Eukaryota"/>
</dbReference>
<dbReference type="Pfam" id="PF11470">
    <property type="entry name" value="TUG-UBL1"/>
    <property type="match status" value="1"/>
</dbReference>
<dbReference type="CTD" id="20207638"/>
<dbReference type="GO" id="GO:0005634">
    <property type="term" value="C:nucleus"/>
    <property type="evidence" value="ECO:0000318"/>
    <property type="project" value="GO_Central"/>
</dbReference>
<dbReference type="OMA" id="ENDGRHT"/>
<reference evidence="2 4" key="2">
    <citation type="journal article" date="2013" name="Nature">
        <title>Insights into bilaterian evolution from three spiralian genomes.</title>
        <authorList>
            <person name="Simakov O."/>
            <person name="Marletaz F."/>
            <person name="Cho S.J."/>
            <person name="Edsinger-Gonzales E."/>
            <person name="Havlak P."/>
            <person name="Hellsten U."/>
            <person name="Kuo D.H."/>
            <person name="Larsson T."/>
            <person name="Lv J."/>
            <person name="Arendt D."/>
            <person name="Savage R."/>
            <person name="Osoegawa K."/>
            <person name="de Jong P."/>
            <person name="Grimwood J."/>
            <person name="Chapman J.A."/>
            <person name="Shapiro H."/>
            <person name="Aerts A."/>
            <person name="Otillar R.P."/>
            <person name="Terry A.Y."/>
            <person name="Boore J.L."/>
            <person name="Grigoriev I.V."/>
            <person name="Lindberg D.R."/>
            <person name="Seaver E.C."/>
            <person name="Weisblat D.A."/>
            <person name="Putnam N.H."/>
            <person name="Rokhsar D.S."/>
        </authorList>
    </citation>
    <scope>NUCLEOTIDE SEQUENCE</scope>
</reference>
<gene>
    <name evidence="3" type="primary">20207638</name>
    <name evidence="2" type="ORF">HELRODRAFT_180278</name>
</gene>
<keyword evidence="4" id="KW-1185">Reference proteome</keyword>
<dbReference type="GO" id="GO:0005737">
    <property type="term" value="C:cytoplasm"/>
    <property type="evidence" value="ECO:0000318"/>
    <property type="project" value="GO_Central"/>
</dbReference>
<organism evidence="3 4">
    <name type="scientific">Helobdella robusta</name>
    <name type="common">Californian leech</name>
    <dbReference type="NCBI Taxonomy" id="6412"/>
    <lineage>
        <taxon>Eukaryota</taxon>
        <taxon>Metazoa</taxon>
        <taxon>Spiralia</taxon>
        <taxon>Lophotrochozoa</taxon>
        <taxon>Annelida</taxon>
        <taxon>Clitellata</taxon>
        <taxon>Hirudinea</taxon>
        <taxon>Rhynchobdellida</taxon>
        <taxon>Glossiphoniidae</taxon>
        <taxon>Helobdella</taxon>
    </lineage>
</organism>
<sequence length="449" mass="49847">MSQLEILCPNGHRVVVNVLDEACLKKGFLPCTDYELRHGKKVLGLSSSIQESSLPNHAKLELVKCAKPWVESKVLVQVQTSEGGRVQRDFLPSVTLFQLFESFEENDGRHTFREVSSTMLDQIKEQISKDLAYMQKLINKCSELSPKVPTNTSTSYVLKESSALACSDEAIPDKKSKMTFDDSNLVAAGTSTTQSTSGQFSSASGHSSNISGFDFERQEDNVVIQPFLHSGFKSQHLTDQPLMTQAMRKMEMEMKMAKYSRVIIRIQFPDRHVAQAVFRPRETVHALYKFVRELLVDKRLDFELYTTPPKQTLNDMTATLLESGMVPMTRVYLTYSSTKSDGLIMEEVLASNISSRLSVEAVVHKFLSEVSSASSSMDVSDTTTSNKAANQRSADTAASTAVGTAASMSAASAASKSTAVPKWLTMGTLLLYLELLYLKHKFGFIFFVR</sequence>
<reference evidence="4" key="1">
    <citation type="submission" date="2012-12" db="EMBL/GenBank/DDBJ databases">
        <authorList>
            <person name="Hellsten U."/>
            <person name="Grimwood J."/>
            <person name="Chapman J.A."/>
            <person name="Shapiro H."/>
            <person name="Aerts A."/>
            <person name="Otillar R.P."/>
            <person name="Terry A.Y."/>
            <person name="Boore J.L."/>
            <person name="Simakov O."/>
            <person name="Marletaz F."/>
            <person name="Cho S.-J."/>
            <person name="Edsinger-Gonzales E."/>
            <person name="Havlak P."/>
            <person name="Kuo D.-H."/>
            <person name="Larsson T."/>
            <person name="Lv J."/>
            <person name="Arendt D."/>
            <person name="Savage R."/>
            <person name="Osoegawa K."/>
            <person name="de Jong P."/>
            <person name="Lindberg D.R."/>
            <person name="Seaver E.C."/>
            <person name="Weisblat D.A."/>
            <person name="Putnam N.H."/>
            <person name="Grigoriev I.V."/>
            <person name="Rokhsar D.S."/>
        </authorList>
    </citation>
    <scope>NUCLEOTIDE SEQUENCE</scope>
</reference>
<dbReference type="GO" id="GO:0012506">
    <property type="term" value="C:vesicle membrane"/>
    <property type="evidence" value="ECO:0000318"/>
    <property type="project" value="GO_Central"/>
</dbReference>
<dbReference type="SUPFAM" id="SSF54236">
    <property type="entry name" value="Ubiquitin-like"/>
    <property type="match status" value="2"/>
</dbReference>
<dbReference type="KEGG" id="hro:HELRODRAFT_180278"/>
<evidence type="ECO:0000259" key="1">
    <source>
        <dbReference type="PROSITE" id="PS50033"/>
    </source>
</evidence>
<dbReference type="OrthoDB" id="440781at2759"/>
<dbReference type="PANTHER" id="PTHR46467:SF1">
    <property type="entry name" value="TETHER CONTAINING UBX DOMAIN FOR GLUT4"/>
    <property type="match status" value="1"/>
</dbReference>
<protein>
    <recommendedName>
        <fullName evidence="1">UBX domain-containing protein</fullName>
    </recommendedName>
</protein>
<dbReference type="RefSeq" id="XP_009027841.1">
    <property type="nucleotide sequence ID" value="XM_009029593.1"/>
</dbReference>
<accession>T1FFN9</accession>
<dbReference type="InterPro" id="IPR029071">
    <property type="entry name" value="Ubiquitin-like_domsf"/>
</dbReference>
<reference evidence="3" key="3">
    <citation type="submission" date="2015-06" db="UniProtKB">
        <authorList>
            <consortium name="EnsemblMetazoa"/>
        </authorList>
    </citation>
    <scope>IDENTIFICATION</scope>
</reference>
<dbReference type="CDD" id="cd16118">
    <property type="entry name" value="UBX2_UBXN9"/>
    <property type="match status" value="1"/>
</dbReference>
<dbReference type="AlphaFoldDB" id="T1FFN9"/>
<dbReference type="GO" id="GO:0042593">
    <property type="term" value="P:glucose homeostasis"/>
    <property type="evidence" value="ECO:0000318"/>
    <property type="project" value="GO_Central"/>
</dbReference>
<dbReference type="STRING" id="6412.T1FFN9"/>
<dbReference type="EMBL" id="AMQM01007141">
    <property type="status" value="NOT_ANNOTATED_CDS"/>
    <property type="molecule type" value="Genomic_DNA"/>
</dbReference>
<proteinExistence type="predicted"/>
<name>T1FFN9_HELRO</name>
<dbReference type="InterPro" id="IPR021569">
    <property type="entry name" value="TUG-UBL1"/>
</dbReference>
<dbReference type="Gene3D" id="3.10.20.90">
    <property type="entry name" value="Phosphatidylinositol 3-kinase Catalytic Subunit, Chain A, domain 1"/>
    <property type="match status" value="2"/>
</dbReference>
<dbReference type="PANTHER" id="PTHR46467">
    <property type="entry name" value="TETHER CONTAINING UBX DOMAIN FOR GLUT4"/>
    <property type="match status" value="1"/>
</dbReference>
<dbReference type="Pfam" id="PF00789">
    <property type="entry name" value="UBX"/>
    <property type="match status" value="1"/>
</dbReference>
<dbReference type="GO" id="GO:0006886">
    <property type="term" value="P:intracellular protein transport"/>
    <property type="evidence" value="ECO:0000318"/>
    <property type="project" value="GO_Central"/>
</dbReference>